<evidence type="ECO:0000313" key="1">
    <source>
        <dbReference type="EMBL" id="KAH7928613.1"/>
    </source>
</evidence>
<dbReference type="Proteomes" id="UP000790709">
    <property type="component" value="Unassembled WGS sequence"/>
</dbReference>
<evidence type="ECO:0000313" key="2">
    <source>
        <dbReference type="Proteomes" id="UP000790709"/>
    </source>
</evidence>
<sequence>MGEFPGSSSGDRFVPVPSGLHAFGLLPGGGIPTIKTLTPAMILFFRRTSRTPE</sequence>
<protein>
    <submittedName>
        <fullName evidence="1">Uncharacterized protein</fullName>
    </submittedName>
</protein>
<name>A0ACB8BVH3_9AGAM</name>
<keyword evidence="2" id="KW-1185">Reference proteome</keyword>
<gene>
    <name evidence="1" type="ORF">BV22DRAFT_1030561</name>
</gene>
<organism evidence="1 2">
    <name type="scientific">Leucogyrophana mollusca</name>
    <dbReference type="NCBI Taxonomy" id="85980"/>
    <lineage>
        <taxon>Eukaryota</taxon>
        <taxon>Fungi</taxon>
        <taxon>Dikarya</taxon>
        <taxon>Basidiomycota</taxon>
        <taxon>Agaricomycotina</taxon>
        <taxon>Agaricomycetes</taxon>
        <taxon>Agaricomycetidae</taxon>
        <taxon>Boletales</taxon>
        <taxon>Boletales incertae sedis</taxon>
        <taxon>Leucogyrophana</taxon>
    </lineage>
</organism>
<proteinExistence type="predicted"/>
<accession>A0ACB8BVH3</accession>
<reference evidence="1" key="1">
    <citation type="journal article" date="2021" name="New Phytol.">
        <title>Evolutionary innovations through gain and loss of genes in the ectomycorrhizal Boletales.</title>
        <authorList>
            <person name="Wu G."/>
            <person name="Miyauchi S."/>
            <person name="Morin E."/>
            <person name="Kuo A."/>
            <person name="Drula E."/>
            <person name="Varga T."/>
            <person name="Kohler A."/>
            <person name="Feng B."/>
            <person name="Cao Y."/>
            <person name="Lipzen A."/>
            <person name="Daum C."/>
            <person name="Hundley H."/>
            <person name="Pangilinan J."/>
            <person name="Johnson J."/>
            <person name="Barry K."/>
            <person name="LaButti K."/>
            <person name="Ng V."/>
            <person name="Ahrendt S."/>
            <person name="Min B."/>
            <person name="Choi I.G."/>
            <person name="Park H."/>
            <person name="Plett J.M."/>
            <person name="Magnuson J."/>
            <person name="Spatafora J.W."/>
            <person name="Nagy L.G."/>
            <person name="Henrissat B."/>
            <person name="Grigoriev I.V."/>
            <person name="Yang Z.L."/>
            <person name="Xu J."/>
            <person name="Martin F.M."/>
        </authorList>
    </citation>
    <scope>NUCLEOTIDE SEQUENCE</scope>
    <source>
        <strain evidence="1">KUC20120723A-06</strain>
    </source>
</reference>
<dbReference type="EMBL" id="MU266351">
    <property type="protein sequence ID" value="KAH7928613.1"/>
    <property type="molecule type" value="Genomic_DNA"/>
</dbReference>
<comment type="caution">
    <text evidence="1">The sequence shown here is derived from an EMBL/GenBank/DDBJ whole genome shotgun (WGS) entry which is preliminary data.</text>
</comment>